<dbReference type="Proteomes" id="UP000541558">
    <property type="component" value="Unassembled WGS sequence"/>
</dbReference>
<evidence type="ECO:0008006" key="4">
    <source>
        <dbReference type="Google" id="ProtNLM"/>
    </source>
</evidence>
<proteinExistence type="predicted"/>
<gene>
    <name evidence="2" type="ORF">D9611_001517</name>
</gene>
<name>A0A8H5CJT2_9AGAR</name>
<accession>A0A8H5CJT2</accession>
<organism evidence="2 3">
    <name type="scientific">Ephemerocybe angulata</name>
    <dbReference type="NCBI Taxonomy" id="980116"/>
    <lineage>
        <taxon>Eukaryota</taxon>
        <taxon>Fungi</taxon>
        <taxon>Dikarya</taxon>
        <taxon>Basidiomycota</taxon>
        <taxon>Agaricomycotina</taxon>
        <taxon>Agaricomycetes</taxon>
        <taxon>Agaricomycetidae</taxon>
        <taxon>Agaricales</taxon>
        <taxon>Agaricineae</taxon>
        <taxon>Psathyrellaceae</taxon>
        <taxon>Ephemerocybe</taxon>
    </lineage>
</organism>
<evidence type="ECO:0000313" key="3">
    <source>
        <dbReference type="Proteomes" id="UP000541558"/>
    </source>
</evidence>
<comment type="caution">
    <text evidence="2">The sequence shown here is derived from an EMBL/GenBank/DDBJ whole genome shotgun (WGS) entry which is preliminary data.</text>
</comment>
<sequence length="439" mass="49651">MDRDFYCIVSGNTQFRGNQAAILDELDEIVDEELINPGPTLGSPNGEGDERDGANDQSEKAVSAASPKPREKLFVEGLLLSEEDVEASDDLILIAAYDPSTLGAPLCQEDDEPPYVQGLTHAVTLFDVIPDPDENLGGSYLNKNTGDVYSIWWQEVAFVVTFSAYCIFKTVAPEIGPSELYRVFTHPDYEDCEPLLGIPKTIDYGPIADSFDQNVKRINVCGSPSHEIWWNNLLRSSPDWNDEETLREAWHGKGNLWVFVKPDKFPISDTVSASPLTRFSVGSRSVLHAPSSKSGFTQLPLEILFLICEPLPLKSFLAVLSLDKRLRELLLAHSDVLSYNALKKFEPWYLPALPIKTPDGNRDREELEYWEMQWEEHGKIQPHETQSNVRWLDYRIQCSQSLSMRNRKRIWRAAKTIKDFALEQGYGATTPKQDNCSYQ</sequence>
<dbReference type="AlphaFoldDB" id="A0A8H5CJT2"/>
<feature type="region of interest" description="Disordered" evidence="1">
    <location>
        <begin position="34"/>
        <end position="67"/>
    </location>
</feature>
<evidence type="ECO:0000313" key="2">
    <source>
        <dbReference type="EMBL" id="KAF5341947.1"/>
    </source>
</evidence>
<keyword evidence="3" id="KW-1185">Reference proteome</keyword>
<evidence type="ECO:0000256" key="1">
    <source>
        <dbReference type="SAM" id="MobiDB-lite"/>
    </source>
</evidence>
<dbReference type="EMBL" id="JAACJK010000001">
    <property type="protein sequence ID" value="KAF5341947.1"/>
    <property type="molecule type" value="Genomic_DNA"/>
</dbReference>
<protein>
    <recommendedName>
        <fullName evidence="4">F-box domain-containing protein</fullName>
    </recommendedName>
</protein>
<reference evidence="2 3" key="1">
    <citation type="journal article" date="2020" name="ISME J.">
        <title>Uncovering the hidden diversity of litter-decomposition mechanisms in mushroom-forming fungi.</title>
        <authorList>
            <person name="Floudas D."/>
            <person name="Bentzer J."/>
            <person name="Ahren D."/>
            <person name="Johansson T."/>
            <person name="Persson P."/>
            <person name="Tunlid A."/>
        </authorList>
    </citation>
    <scope>NUCLEOTIDE SEQUENCE [LARGE SCALE GENOMIC DNA]</scope>
    <source>
        <strain evidence="2 3">CBS 175.51</strain>
    </source>
</reference>
<dbReference type="OrthoDB" id="3055280at2759"/>